<organism evidence="6 7">
    <name type="scientific">Gimesia panareensis</name>
    <dbReference type="NCBI Taxonomy" id="2527978"/>
    <lineage>
        <taxon>Bacteria</taxon>
        <taxon>Pseudomonadati</taxon>
        <taxon>Planctomycetota</taxon>
        <taxon>Planctomycetia</taxon>
        <taxon>Planctomycetales</taxon>
        <taxon>Planctomycetaceae</taxon>
        <taxon>Gimesia</taxon>
    </lineage>
</organism>
<dbReference type="InterPro" id="IPR008977">
    <property type="entry name" value="PHM/PNGase_F_dom_sf"/>
</dbReference>
<feature type="signal peptide" evidence="3">
    <location>
        <begin position="1"/>
        <end position="22"/>
    </location>
</feature>
<protein>
    <submittedName>
        <fullName evidence="6">Sporulation thiol-disulfide oxidoreductase A</fullName>
    </submittedName>
</protein>
<dbReference type="PANTHER" id="PTHR43640:SF1">
    <property type="entry name" value="THIOREDOXIN-DEPENDENT PEROXIREDOXIN"/>
    <property type="match status" value="1"/>
</dbReference>
<dbReference type="GO" id="GO:0016209">
    <property type="term" value="F:antioxidant activity"/>
    <property type="evidence" value="ECO:0007669"/>
    <property type="project" value="InterPro"/>
</dbReference>
<feature type="region of interest" description="Disordered" evidence="2">
    <location>
        <begin position="576"/>
        <end position="611"/>
    </location>
</feature>
<dbReference type="InterPro" id="IPR036249">
    <property type="entry name" value="Thioredoxin-like_sf"/>
</dbReference>
<dbReference type="Gene3D" id="1.10.238.10">
    <property type="entry name" value="EF-hand"/>
    <property type="match status" value="1"/>
</dbReference>
<evidence type="ECO:0000313" key="7">
    <source>
        <dbReference type="Proteomes" id="UP000315647"/>
    </source>
</evidence>
<dbReference type="Gene3D" id="2.60.120.310">
    <property type="entry name" value="Copper type II, ascorbate-dependent monooxygenase, N-terminal domain"/>
    <property type="match status" value="1"/>
</dbReference>
<evidence type="ECO:0000259" key="4">
    <source>
        <dbReference type="PROSITE" id="PS50222"/>
    </source>
</evidence>
<accession>A0A517Q517</accession>
<dbReference type="InterPro" id="IPR036939">
    <property type="entry name" value="Cu2_ascorb_mOase_N_sf"/>
</dbReference>
<dbReference type="AlphaFoldDB" id="A0A517Q517"/>
<feature type="region of interest" description="Disordered" evidence="2">
    <location>
        <begin position="633"/>
        <end position="662"/>
    </location>
</feature>
<evidence type="ECO:0000313" key="6">
    <source>
        <dbReference type="EMBL" id="QDT26715.1"/>
    </source>
</evidence>
<dbReference type="InterPro" id="IPR047262">
    <property type="entry name" value="PRX-like1"/>
</dbReference>
<dbReference type="InterPro" id="IPR014784">
    <property type="entry name" value="Cu2_ascorb_mOase-like_C"/>
</dbReference>
<keyword evidence="3" id="KW-0732">Signal</keyword>
<dbReference type="InterPro" id="IPR018247">
    <property type="entry name" value="EF_Hand_1_Ca_BS"/>
</dbReference>
<keyword evidence="1" id="KW-1015">Disulfide bond</keyword>
<dbReference type="PANTHER" id="PTHR43640">
    <property type="entry name" value="OS07G0260300 PROTEIN"/>
    <property type="match status" value="1"/>
</dbReference>
<dbReference type="InterPro" id="IPR000866">
    <property type="entry name" value="AhpC/TSA"/>
</dbReference>
<sequence precursor="true">MLRSRFTTLFLLVLLSTSPLLALEKTESAKDASLTFRLPTAGGKVVELAAVPAEKATVVCFLGAECPLARLYGPKLNEMQAAYKSKNVRFIGVNSNQQDSLEDVKEYVKRYEISFPMAKDYNNEVADRFHAVRTPEVFVLDQQLAVRYRGRIDNQYLPGISRAETTTHDLKNALDQLLAGKPIEVTETKPNGCFIGRVKQNEVTTKLTFCKEVAGVLHRHCVECHRTGEIAPFSLTDYDEVRGWADTMLETIEDGRMPPWHASPKYGHYANARFMSEKDKEILREWVAGGMPYGDIKDLPELPKFREGWHLPQVPEVVYEMRKRPFVVPKEGVVEYQYFVVDPGFKEDKWVTGAQVLPGNRSVVHHAIVFIRPPDGADFRGIGWLTAYVPGQRINMLPPGRARKVPAGSKLVFQMHYTPNGSVEEDISKVGLMFGKDEEITHEVFTLIGIDQEFEIPPHASDFPVSAKVRRIPPHAELLAIAPHMHLRGKSFRLFTKQDKKKEILLDVPNYDFNWQHIYELSKPMSLDKVDGLEFTVKFDNSKENPFNPDPNEYVTWGDQTWEEMAIAFFEVAEPRKHKAEKKTQPEKKLSKAEQQKKQVEEQKKRDAELKKKKEEQIEAFFKRFDKNGDGRVDLEEVPLATQRYGRIRDRNGDGVIQRDEL</sequence>
<dbReference type="GO" id="GO:0016715">
    <property type="term" value="F:oxidoreductase activity, acting on paired donors, with incorporation or reduction of molecular oxygen, reduced ascorbate as one donor, and incorporation of one atom of oxygen"/>
    <property type="evidence" value="ECO:0007669"/>
    <property type="project" value="InterPro"/>
</dbReference>
<feature type="chain" id="PRO_5022120579" evidence="3">
    <location>
        <begin position="23"/>
        <end position="662"/>
    </location>
</feature>
<feature type="compositionally biased region" description="Basic and acidic residues" evidence="2">
    <location>
        <begin position="582"/>
        <end position="611"/>
    </location>
</feature>
<dbReference type="GO" id="GO:0005507">
    <property type="term" value="F:copper ion binding"/>
    <property type="evidence" value="ECO:0007669"/>
    <property type="project" value="InterPro"/>
</dbReference>
<dbReference type="SUPFAM" id="SSF47473">
    <property type="entry name" value="EF-hand"/>
    <property type="match status" value="1"/>
</dbReference>
<dbReference type="InterPro" id="IPR011992">
    <property type="entry name" value="EF-hand-dom_pair"/>
</dbReference>
<feature type="domain" description="EF-hand" evidence="4">
    <location>
        <begin position="613"/>
        <end position="648"/>
    </location>
</feature>
<dbReference type="EMBL" id="CP037421">
    <property type="protein sequence ID" value="QDT26715.1"/>
    <property type="molecule type" value="Genomic_DNA"/>
</dbReference>
<reference evidence="6 7" key="1">
    <citation type="submission" date="2019-03" db="EMBL/GenBank/DDBJ databases">
        <title>Deep-cultivation of Planctomycetes and their phenomic and genomic characterization uncovers novel biology.</title>
        <authorList>
            <person name="Wiegand S."/>
            <person name="Jogler M."/>
            <person name="Boedeker C."/>
            <person name="Pinto D."/>
            <person name="Vollmers J."/>
            <person name="Rivas-Marin E."/>
            <person name="Kohn T."/>
            <person name="Peeters S.H."/>
            <person name="Heuer A."/>
            <person name="Rast P."/>
            <person name="Oberbeckmann S."/>
            <person name="Bunk B."/>
            <person name="Jeske O."/>
            <person name="Meyerdierks A."/>
            <person name="Storesund J.E."/>
            <person name="Kallscheuer N."/>
            <person name="Luecker S."/>
            <person name="Lage O.M."/>
            <person name="Pohl T."/>
            <person name="Merkel B.J."/>
            <person name="Hornburger P."/>
            <person name="Mueller R.-W."/>
            <person name="Bruemmer F."/>
            <person name="Labrenz M."/>
            <person name="Spormann A.M."/>
            <person name="Op den Camp H."/>
            <person name="Overmann J."/>
            <person name="Amann R."/>
            <person name="Jetten M.S.M."/>
            <person name="Mascher T."/>
            <person name="Medema M.H."/>
            <person name="Devos D.P."/>
            <person name="Kaster A.-K."/>
            <person name="Ovreas L."/>
            <person name="Rohde M."/>
            <person name="Galperin M.Y."/>
            <person name="Jogler C."/>
        </authorList>
    </citation>
    <scope>NUCLEOTIDE SEQUENCE [LARGE SCALE GENOMIC DNA]</scope>
    <source>
        <strain evidence="6 7">Enr10</strain>
    </source>
</reference>
<evidence type="ECO:0000259" key="5">
    <source>
        <dbReference type="PROSITE" id="PS51352"/>
    </source>
</evidence>
<dbReference type="InterPro" id="IPR013766">
    <property type="entry name" value="Thioredoxin_domain"/>
</dbReference>
<feature type="domain" description="EF-hand" evidence="4">
    <location>
        <begin position="650"/>
        <end position="662"/>
    </location>
</feature>
<dbReference type="Gene3D" id="3.40.30.10">
    <property type="entry name" value="Glutaredoxin"/>
    <property type="match status" value="1"/>
</dbReference>
<gene>
    <name evidence="6" type="primary">stoA</name>
    <name evidence="6" type="ORF">Enr10x_20250</name>
</gene>
<dbReference type="SUPFAM" id="SSF49742">
    <property type="entry name" value="PHM/PNGase F"/>
    <property type="match status" value="2"/>
</dbReference>
<dbReference type="InterPro" id="IPR002048">
    <property type="entry name" value="EF_hand_dom"/>
</dbReference>
<dbReference type="PROSITE" id="PS50222">
    <property type="entry name" value="EF_HAND_2"/>
    <property type="match status" value="2"/>
</dbReference>
<dbReference type="RefSeq" id="WP_232093294.1">
    <property type="nucleotide sequence ID" value="NZ_CP037421.1"/>
</dbReference>
<dbReference type="Pfam" id="PF13202">
    <property type="entry name" value="EF-hand_5"/>
    <property type="match status" value="1"/>
</dbReference>
<dbReference type="SUPFAM" id="SSF52833">
    <property type="entry name" value="Thioredoxin-like"/>
    <property type="match status" value="1"/>
</dbReference>
<feature type="compositionally biased region" description="Basic and acidic residues" evidence="2">
    <location>
        <begin position="647"/>
        <end position="662"/>
    </location>
</feature>
<dbReference type="PROSITE" id="PS00018">
    <property type="entry name" value="EF_HAND_1"/>
    <property type="match status" value="2"/>
</dbReference>
<evidence type="ECO:0000256" key="1">
    <source>
        <dbReference type="ARBA" id="ARBA00023157"/>
    </source>
</evidence>
<dbReference type="PROSITE" id="PS51352">
    <property type="entry name" value="THIOREDOXIN_2"/>
    <property type="match status" value="1"/>
</dbReference>
<dbReference type="CDD" id="cd00051">
    <property type="entry name" value="EFh"/>
    <property type="match status" value="1"/>
</dbReference>
<dbReference type="Pfam" id="PF00578">
    <property type="entry name" value="AhpC-TSA"/>
    <property type="match status" value="1"/>
</dbReference>
<dbReference type="GO" id="GO:0005509">
    <property type="term" value="F:calcium ion binding"/>
    <property type="evidence" value="ECO:0007669"/>
    <property type="project" value="InterPro"/>
</dbReference>
<name>A0A517Q517_9PLAN</name>
<keyword evidence="7" id="KW-1185">Reference proteome</keyword>
<proteinExistence type="predicted"/>
<evidence type="ECO:0000256" key="3">
    <source>
        <dbReference type="SAM" id="SignalP"/>
    </source>
</evidence>
<evidence type="ECO:0000256" key="2">
    <source>
        <dbReference type="SAM" id="MobiDB-lite"/>
    </source>
</evidence>
<dbReference type="Gene3D" id="2.60.120.230">
    <property type="match status" value="1"/>
</dbReference>
<feature type="domain" description="Thioredoxin" evidence="5">
    <location>
        <begin position="27"/>
        <end position="179"/>
    </location>
</feature>
<dbReference type="Proteomes" id="UP000315647">
    <property type="component" value="Chromosome"/>
</dbReference>